<gene>
    <name evidence="2" type="ORF">SAMN05216580_1373</name>
</gene>
<dbReference type="EMBL" id="LT629780">
    <property type="protein sequence ID" value="SDU10151.1"/>
    <property type="molecule type" value="Genomic_DNA"/>
</dbReference>
<feature type="transmembrane region" description="Helical" evidence="1">
    <location>
        <begin position="119"/>
        <end position="135"/>
    </location>
</feature>
<dbReference type="AlphaFoldDB" id="A0A1H2FS24"/>
<keyword evidence="3" id="KW-1185">Reference proteome</keyword>
<dbReference type="Proteomes" id="UP000243063">
    <property type="component" value="Chromosome I"/>
</dbReference>
<feature type="transmembrane region" description="Helical" evidence="1">
    <location>
        <begin position="47"/>
        <end position="65"/>
    </location>
</feature>
<sequence>MSGALLHRPAFARRWWALLALSLLPLLLLALFGPARGLLGDDLHMPLFVVALLGMFVSLPLFRRYKLALIACARARGSADETPAWQRLAEAQRNGLLGALLPAWLAALGRLAGLHGVPVLLLVAASLTIAILYRLPRQLD</sequence>
<keyword evidence="1" id="KW-0472">Membrane</keyword>
<accession>A0A1H2FS24</accession>
<name>A0A1H2FS24_9GAMM</name>
<proteinExistence type="predicted"/>
<dbReference type="STRING" id="1245526.SAMN05216580_1373"/>
<organism evidence="2 3">
    <name type="scientific">Geopseudomonas guangdongensis</name>
    <dbReference type="NCBI Taxonomy" id="1245526"/>
    <lineage>
        <taxon>Bacteria</taxon>
        <taxon>Pseudomonadati</taxon>
        <taxon>Pseudomonadota</taxon>
        <taxon>Gammaproteobacteria</taxon>
        <taxon>Pseudomonadales</taxon>
        <taxon>Pseudomonadaceae</taxon>
        <taxon>Geopseudomonas</taxon>
    </lineage>
</organism>
<evidence type="ECO:0000313" key="3">
    <source>
        <dbReference type="Proteomes" id="UP000243063"/>
    </source>
</evidence>
<evidence type="ECO:0000256" key="1">
    <source>
        <dbReference type="SAM" id="Phobius"/>
    </source>
</evidence>
<evidence type="ECO:0008006" key="4">
    <source>
        <dbReference type="Google" id="ProtNLM"/>
    </source>
</evidence>
<protein>
    <recommendedName>
        <fullName evidence="4">MFS transporter</fullName>
    </recommendedName>
</protein>
<dbReference type="OrthoDB" id="7030977at2"/>
<dbReference type="RefSeq" id="WP_090213117.1">
    <property type="nucleotide sequence ID" value="NZ_LT629780.1"/>
</dbReference>
<evidence type="ECO:0000313" key="2">
    <source>
        <dbReference type="EMBL" id="SDU10151.1"/>
    </source>
</evidence>
<keyword evidence="1" id="KW-0812">Transmembrane</keyword>
<keyword evidence="1" id="KW-1133">Transmembrane helix</keyword>
<reference evidence="3" key="1">
    <citation type="submission" date="2016-10" db="EMBL/GenBank/DDBJ databases">
        <authorList>
            <person name="Varghese N."/>
            <person name="Submissions S."/>
        </authorList>
    </citation>
    <scope>NUCLEOTIDE SEQUENCE [LARGE SCALE GENOMIC DNA]</scope>
    <source>
        <strain evidence="3">CCTCC 2012022</strain>
    </source>
</reference>